<dbReference type="EC" id="4.1.1.97" evidence="3"/>
<evidence type="ECO:0000313" key="9">
    <source>
        <dbReference type="Proteomes" id="UP001181622"/>
    </source>
</evidence>
<dbReference type="InterPro" id="IPR036778">
    <property type="entry name" value="OHCU_decarboxylase_sf"/>
</dbReference>
<keyword evidence="9" id="KW-1185">Reference proteome</keyword>
<comment type="pathway">
    <text evidence="2">Purine metabolism; urate degradation; (S)-allantoin from urate: step 3/3.</text>
</comment>
<dbReference type="NCBIfam" id="TIGR03164">
    <property type="entry name" value="UHCUDC"/>
    <property type="match status" value="1"/>
</dbReference>
<evidence type="ECO:0000256" key="1">
    <source>
        <dbReference type="ARBA" id="ARBA00001163"/>
    </source>
</evidence>
<dbReference type="PANTHER" id="PTHR43466:SF1">
    <property type="entry name" value="2-OXO-4-HYDROXY-4-CARBOXY-5-UREIDOIMIDAZOLINE DECARBOXYLASE-RELATED"/>
    <property type="match status" value="1"/>
</dbReference>
<evidence type="ECO:0000256" key="6">
    <source>
        <dbReference type="ARBA" id="ARBA00023239"/>
    </source>
</evidence>
<evidence type="ECO:0000256" key="2">
    <source>
        <dbReference type="ARBA" id="ARBA00004754"/>
    </source>
</evidence>
<evidence type="ECO:0000313" key="8">
    <source>
        <dbReference type="EMBL" id="MDR4306041.1"/>
    </source>
</evidence>
<feature type="domain" description="Oxo-4-hydroxy-4-carboxy-5-ureidoimidazoline decarboxylase" evidence="7">
    <location>
        <begin position="10"/>
        <end position="166"/>
    </location>
</feature>
<organism evidence="8 9">
    <name type="scientific">Chelatococcus sambhunathii</name>
    <dbReference type="NCBI Taxonomy" id="363953"/>
    <lineage>
        <taxon>Bacteria</taxon>
        <taxon>Pseudomonadati</taxon>
        <taxon>Pseudomonadota</taxon>
        <taxon>Alphaproteobacteria</taxon>
        <taxon>Hyphomicrobiales</taxon>
        <taxon>Chelatococcaceae</taxon>
        <taxon>Chelatococcus</taxon>
    </lineage>
</organism>
<dbReference type="InterPro" id="IPR017580">
    <property type="entry name" value="OHCU_decarboxylase-1"/>
</dbReference>
<dbReference type="InterPro" id="IPR018020">
    <property type="entry name" value="OHCU_decarboxylase"/>
</dbReference>
<accession>A0ABU1DD64</accession>
<evidence type="ECO:0000256" key="4">
    <source>
        <dbReference type="ARBA" id="ARBA00022631"/>
    </source>
</evidence>
<evidence type="ECO:0000256" key="3">
    <source>
        <dbReference type="ARBA" id="ARBA00012257"/>
    </source>
</evidence>
<dbReference type="Gene3D" id="1.10.3330.10">
    <property type="entry name" value="Oxo-4-hydroxy-4-carboxy-5-ureidoimidazoline decarboxylase"/>
    <property type="match status" value="1"/>
</dbReference>
<evidence type="ECO:0000256" key="5">
    <source>
        <dbReference type="ARBA" id="ARBA00022793"/>
    </source>
</evidence>
<dbReference type="RefSeq" id="WP_309389556.1">
    <property type="nucleotide sequence ID" value="NZ_JADBEO010000008.1"/>
</dbReference>
<sequence>MTASPNQPSALGPEAFVAAYAGVYEHSPWVAEAVVGGLSPADDEPSALAGRMAEVVEASGRERQLELLRLHPELVGKIKLGETLTAESRREQASARLDACSQEEFSRFQALNEAYNARFGFPFIIAVTGLSRADILDAFQARLGNSVEEEFRTALDQVHRIARIRIDALANG</sequence>
<keyword evidence="6 8" id="KW-0456">Lyase</keyword>
<reference evidence="8" key="1">
    <citation type="submission" date="2020-10" db="EMBL/GenBank/DDBJ databases">
        <authorList>
            <person name="Abbas A."/>
            <person name="Razzaq R."/>
            <person name="Waqas M."/>
            <person name="Abbas N."/>
            <person name="Nielsen T.K."/>
            <person name="Hansen L.H."/>
            <person name="Hussain S."/>
            <person name="Shahid M."/>
        </authorList>
    </citation>
    <scope>NUCLEOTIDE SEQUENCE</scope>
    <source>
        <strain evidence="8">S14</strain>
    </source>
</reference>
<dbReference type="Proteomes" id="UP001181622">
    <property type="component" value="Unassembled WGS sequence"/>
</dbReference>
<proteinExistence type="predicted"/>
<dbReference type="Pfam" id="PF09349">
    <property type="entry name" value="OHCU_decarbox"/>
    <property type="match status" value="1"/>
</dbReference>
<dbReference type="SUPFAM" id="SSF158694">
    <property type="entry name" value="UraD-Like"/>
    <property type="match status" value="1"/>
</dbReference>
<comment type="caution">
    <text evidence="8">The sequence shown here is derived from an EMBL/GenBank/DDBJ whole genome shotgun (WGS) entry which is preliminary data.</text>
</comment>
<keyword evidence="4" id="KW-0659">Purine metabolism</keyword>
<evidence type="ECO:0000259" key="7">
    <source>
        <dbReference type="Pfam" id="PF09349"/>
    </source>
</evidence>
<comment type="catalytic activity">
    <reaction evidence="1">
        <text>5-hydroxy-2-oxo-4-ureido-2,5-dihydro-1H-imidazole-5-carboxylate + H(+) = (S)-allantoin + CO2</text>
        <dbReference type="Rhea" id="RHEA:26301"/>
        <dbReference type="ChEBI" id="CHEBI:15378"/>
        <dbReference type="ChEBI" id="CHEBI:15678"/>
        <dbReference type="ChEBI" id="CHEBI:16526"/>
        <dbReference type="ChEBI" id="CHEBI:58639"/>
        <dbReference type="EC" id="4.1.1.97"/>
    </reaction>
</comment>
<dbReference type="EMBL" id="JADBEO010000008">
    <property type="protein sequence ID" value="MDR4306041.1"/>
    <property type="molecule type" value="Genomic_DNA"/>
</dbReference>
<gene>
    <name evidence="8" type="primary">uraD</name>
    <name evidence="8" type="ORF">IHQ68_05325</name>
</gene>
<keyword evidence="5" id="KW-0210">Decarboxylase</keyword>
<dbReference type="PANTHER" id="PTHR43466">
    <property type="entry name" value="2-OXO-4-HYDROXY-4-CARBOXY-5-UREIDOIMIDAZOLINE DECARBOXYLASE-RELATED"/>
    <property type="match status" value="1"/>
</dbReference>
<name>A0ABU1DD64_9HYPH</name>
<dbReference type="GO" id="GO:0051997">
    <property type="term" value="F:2-oxo-4-hydroxy-4-carboxy-5-ureidoimidazoline decarboxylase activity"/>
    <property type="evidence" value="ECO:0007669"/>
    <property type="project" value="UniProtKB-EC"/>
</dbReference>
<protein>
    <recommendedName>
        <fullName evidence="3">2-oxo-4-hydroxy-4-carboxy-5-ureidoimidazoline decarboxylase</fullName>
        <ecNumber evidence="3">4.1.1.97</ecNumber>
    </recommendedName>
</protein>